<feature type="compositionally biased region" description="Polar residues" evidence="8">
    <location>
        <begin position="625"/>
        <end position="639"/>
    </location>
</feature>
<evidence type="ECO:0000256" key="4">
    <source>
        <dbReference type="ARBA" id="ARBA00022729"/>
    </source>
</evidence>
<evidence type="ECO:0000313" key="10">
    <source>
        <dbReference type="EnsemblMetazoa" id="PPA40357.1"/>
    </source>
</evidence>
<dbReference type="CDD" id="cd00024">
    <property type="entry name" value="CD_CSD"/>
    <property type="match status" value="1"/>
</dbReference>
<sequence>MLCVILLLQFQLLFSAVTCEDEEDTKLDDASLLVQRRNYLQYTQCIRQQKRGDRHSAKVVMTRPGSDLILPCFSCLSPEDSIEIESVWKPSESVISKRTKEKMVDSLRSFVFRDEPKRPEESNWKFEWEYQCPGEKKWLPLTRNHKRRTFLAKTLSIIMAFAGRNNPHKVSVGDRYELIMGNVSLRGPGFYRCVNKYDNLNLVSSLYYIEPRMIGQNEEVMVPTNESRVFNSSLEENLLENISSNISSNTMSLDSISIEKMKAGISSISIESNLKLVYQTSPWSLCSACTHNQTSYDSPGERRRFHECIVERRGNVESMKDELSVFRVFDSIPCRSAEEIFSFNSMTVFRSSLLPKSMRQKLKGLKLAIHQIENCTSVCLLREAKSRLLKKMDSLGVTKVIDYLPVGEYLLSEVLPPLRRAVKRKSLSIYEGDHIVLTCGLLPHEMIGSRWSIDGLNLTANTIIEFFSNRGLIDERGDLVVRSLLMDDKGKYSCYSDEGDLLAAYSIFVKPNDRTQESSLFLAPFNSSWIQMADEDVYEVENILKKRVNDEGEAEYLVKWLGYTKKTWEPLYNLKGSEDLLKKFEKSSSTPKTPKSKEAVTPKRSAKAHVDKTPKATSRKRSRDQITASSLRASDQTTPKRVATARTPNDVVNSSKRATKRFIDESVVTMPVISYVEEQDDPTRSASTERSFRDVSVEPNPIKRARESPDLSVSTTWKDRCTIQ</sequence>
<dbReference type="InterPro" id="IPR000953">
    <property type="entry name" value="Chromo/chromo_shadow_dom"/>
</dbReference>
<evidence type="ECO:0000256" key="6">
    <source>
        <dbReference type="ARBA" id="ARBA00023136"/>
    </source>
</evidence>
<keyword evidence="7" id="KW-0325">Glycoprotein</keyword>
<reference evidence="11" key="1">
    <citation type="journal article" date="2008" name="Nat. Genet.">
        <title>The Pristionchus pacificus genome provides a unique perspective on nematode lifestyle and parasitism.</title>
        <authorList>
            <person name="Dieterich C."/>
            <person name="Clifton S.W."/>
            <person name="Schuster L.N."/>
            <person name="Chinwalla A."/>
            <person name="Delehaunty K."/>
            <person name="Dinkelacker I."/>
            <person name="Fulton L."/>
            <person name="Fulton R."/>
            <person name="Godfrey J."/>
            <person name="Minx P."/>
            <person name="Mitreva M."/>
            <person name="Roeseler W."/>
            <person name="Tian H."/>
            <person name="Witte H."/>
            <person name="Yang S.P."/>
            <person name="Wilson R.K."/>
            <person name="Sommer R.J."/>
        </authorList>
    </citation>
    <scope>NUCLEOTIDE SEQUENCE [LARGE SCALE GENOMIC DNA]</scope>
    <source>
        <strain evidence="11">PS312</strain>
    </source>
</reference>
<keyword evidence="6" id="KW-0472">Membrane</keyword>
<dbReference type="Pfam" id="PF00385">
    <property type="entry name" value="Chromo"/>
    <property type="match status" value="1"/>
</dbReference>
<keyword evidence="11" id="KW-1185">Reference proteome</keyword>
<accession>A0A2A6C3J7</accession>
<keyword evidence="3" id="KW-0812">Transmembrane</keyword>
<reference evidence="10" key="2">
    <citation type="submission" date="2022-06" db="UniProtKB">
        <authorList>
            <consortium name="EnsemblMetazoa"/>
        </authorList>
    </citation>
    <scope>IDENTIFICATION</scope>
    <source>
        <strain evidence="10">PS312</strain>
    </source>
</reference>
<dbReference type="PANTHER" id="PTHR32178">
    <property type="entry name" value="FAM187"/>
    <property type="match status" value="1"/>
</dbReference>
<dbReference type="InterPro" id="IPR036179">
    <property type="entry name" value="Ig-like_dom_sf"/>
</dbReference>
<dbReference type="PANTHER" id="PTHR32178:SF6">
    <property type="entry name" value="IG-LIKE DOMAIN-CONTAINING PROTEIN"/>
    <property type="match status" value="1"/>
</dbReference>
<comment type="similarity">
    <text evidence="2">Belongs to the FAM187 family.</text>
</comment>
<name>A0A2A6C3J7_PRIPA</name>
<dbReference type="PROSITE" id="PS50835">
    <property type="entry name" value="IG_LIKE"/>
    <property type="match status" value="1"/>
</dbReference>
<evidence type="ECO:0000256" key="2">
    <source>
        <dbReference type="ARBA" id="ARBA00008727"/>
    </source>
</evidence>
<dbReference type="InterPro" id="IPR039311">
    <property type="entry name" value="FAM187A/B"/>
</dbReference>
<evidence type="ECO:0000256" key="1">
    <source>
        <dbReference type="ARBA" id="ARBA00004479"/>
    </source>
</evidence>
<dbReference type="Proteomes" id="UP000005239">
    <property type="component" value="Unassembled WGS sequence"/>
</dbReference>
<dbReference type="InterPro" id="IPR007110">
    <property type="entry name" value="Ig-like_dom"/>
</dbReference>
<dbReference type="Gene3D" id="2.40.50.40">
    <property type="match status" value="1"/>
</dbReference>
<dbReference type="InterPro" id="IPR016197">
    <property type="entry name" value="Chromo-like_dom_sf"/>
</dbReference>
<dbReference type="EnsemblMetazoa" id="PPA40357.1">
    <property type="protein sequence ID" value="PPA40357.1"/>
    <property type="gene ID" value="WBGene00278726"/>
</dbReference>
<feature type="region of interest" description="Disordered" evidence="8">
    <location>
        <begin position="678"/>
        <end position="724"/>
    </location>
</feature>
<dbReference type="AlphaFoldDB" id="A0A2A6C3J7"/>
<evidence type="ECO:0000256" key="7">
    <source>
        <dbReference type="ARBA" id="ARBA00023180"/>
    </source>
</evidence>
<dbReference type="GO" id="GO:0016020">
    <property type="term" value="C:membrane"/>
    <property type="evidence" value="ECO:0007669"/>
    <property type="project" value="UniProtKB-SubCell"/>
</dbReference>
<feature type="signal peptide" evidence="9">
    <location>
        <begin position="1"/>
        <end position="19"/>
    </location>
</feature>
<accession>A0A8R1YWS3</accession>
<dbReference type="SUPFAM" id="SSF54160">
    <property type="entry name" value="Chromo domain-like"/>
    <property type="match status" value="1"/>
</dbReference>
<dbReference type="SUPFAM" id="SSF48726">
    <property type="entry name" value="Immunoglobulin"/>
    <property type="match status" value="1"/>
</dbReference>
<feature type="region of interest" description="Disordered" evidence="8">
    <location>
        <begin position="585"/>
        <end position="646"/>
    </location>
</feature>
<dbReference type="InterPro" id="IPR023780">
    <property type="entry name" value="Chromo_domain"/>
</dbReference>
<organism evidence="10 11">
    <name type="scientific">Pristionchus pacificus</name>
    <name type="common">Parasitic nematode worm</name>
    <dbReference type="NCBI Taxonomy" id="54126"/>
    <lineage>
        <taxon>Eukaryota</taxon>
        <taxon>Metazoa</taxon>
        <taxon>Ecdysozoa</taxon>
        <taxon>Nematoda</taxon>
        <taxon>Chromadorea</taxon>
        <taxon>Rhabditida</taxon>
        <taxon>Rhabditina</taxon>
        <taxon>Diplogasteromorpha</taxon>
        <taxon>Diplogasteroidea</taxon>
        <taxon>Neodiplogasteridae</taxon>
        <taxon>Pristionchus</taxon>
    </lineage>
</organism>
<dbReference type="OrthoDB" id="5794427at2759"/>
<evidence type="ECO:0000256" key="8">
    <source>
        <dbReference type="SAM" id="MobiDB-lite"/>
    </source>
</evidence>
<dbReference type="SMART" id="SM00298">
    <property type="entry name" value="CHROMO"/>
    <property type="match status" value="1"/>
</dbReference>
<evidence type="ECO:0000256" key="3">
    <source>
        <dbReference type="ARBA" id="ARBA00022692"/>
    </source>
</evidence>
<evidence type="ECO:0000256" key="5">
    <source>
        <dbReference type="ARBA" id="ARBA00022989"/>
    </source>
</evidence>
<comment type="subcellular location">
    <subcellularLocation>
        <location evidence="1">Membrane</location>
        <topology evidence="1">Single-pass type I membrane protein</topology>
    </subcellularLocation>
</comment>
<gene>
    <name evidence="10" type="primary">WBGene00278726</name>
</gene>
<protein>
    <submittedName>
        <fullName evidence="10">Uncharacterized protein</fullName>
    </submittedName>
</protein>
<proteinExistence type="inferred from homology"/>
<keyword evidence="5" id="KW-1133">Transmembrane helix</keyword>
<keyword evidence="4 9" id="KW-0732">Signal</keyword>
<evidence type="ECO:0000313" key="11">
    <source>
        <dbReference type="Proteomes" id="UP000005239"/>
    </source>
</evidence>
<feature type="chain" id="PRO_5043680253" evidence="9">
    <location>
        <begin position="20"/>
        <end position="724"/>
    </location>
</feature>
<evidence type="ECO:0000256" key="9">
    <source>
        <dbReference type="SAM" id="SignalP"/>
    </source>
</evidence>
<dbReference type="PROSITE" id="PS50013">
    <property type="entry name" value="CHROMO_2"/>
    <property type="match status" value="1"/>
</dbReference>